<sequence length="275" mass="31855">MKAILITIALSAVFLFILKANVSGSGDQAEKEKAESLVRTVEVKCAVAVNGMIRGGLPPCDMFPDKKSNKKKYKPPYVVDDIAYKNYNDFSNKMMMKQNAQRDAYVEYKNQYQQGLTEYHETQREIAYASTRKKVAERDAKNAAYLAKKEETKMLRKKGQKAKARVMKCKRSSGETYYSNDCSGNKAEKELRIVKLPKQDYQHRSTYRADKANEDKLASTIIYKEPKEKQYSSLAERERDTRKYYEEMFNNSGFSKAEVKRKVDKYVNETMSLYR</sequence>
<dbReference type="RefSeq" id="WP_131907713.1">
    <property type="nucleotide sequence ID" value="NZ_BAAAFU010000007.1"/>
</dbReference>
<protein>
    <submittedName>
        <fullName evidence="1">Uncharacterized protein</fullName>
    </submittedName>
</protein>
<accession>A0A4R1EPK9</accession>
<evidence type="ECO:0000313" key="2">
    <source>
        <dbReference type="Proteomes" id="UP000294887"/>
    </source>
</evidence>
<dbReference type="Proteomes" id="UP000294887">
    <property type="component" value="Unassembled WGS sequence"/>
</dbReference>
<evidence type="ECO:0000313" key="1">
    <source>
        <dbReference type="EMBL" id="TCJ83237.1"/>
    </source>
</evidence>
<gene>
    <name evidence="1" type="ORF">EV695_3977</name>
</gene>
<proteinExistence type="predicted"/>
<comment type="caution">
    <text evidence="1">The sequence shown here is derived from an EMBL/GenBank/DDBJ whole genome shotgun (WGS) entry which is preliminary data.</text>
</comment>
<keyword evidence="2" id="KW-1185">Reference proteome</keyword>
<organism evidence="1 2">
    <name type="scientific">Cocleimonas flava</name>
    <dbReference type="NCBI Taxonomy" id="634765"/>
    <lineage>
        <taxon>Bacteria</taxon>
        <taxon>Pseudomonadati</taxon>
        <taxon>Pseudomonadota</taxon>
        <taxon>Gammaproteobacteria</taxon>
        <taxon>Thiotrichales</taxon>
        <taxon>Thiotrichaceae</taxon>
        <taxon>Cocleimonas</taxon>
    </lineage>
</organism>
<name>A0A4R1EPK9_9GAMM</name>
<dbReference type="EMBL" id="SMFQ01000005">
    <property type="protein sequence ID" value="TCJ83237.1"/>
    <property type="molecule type" value="Genomic_DNA"/>
</dbReference>
<dbReference type="AlphaFoldDB" id="A0A4R1EPK9"/>
<reference evidence="1 2" key="1">
    <citation type="submission" date="2019-03" db="EMBL/GenBank/DDBJ databases">
        <title>Genomic Encyclopedia of Type Strains, Phase IV (KMG-IV): sequencing the most valuable type-strain genomes for metagenomic binning, comparative biology and taxonomic classification.</title>
        <authorList>
            <person name="Goeker M."/>
        </authorList>
    </citation>
    <scope>NUCLEOTIDE SEQUENCE [LARGE SCALE GENOMIC DNA]</scope>
    <source>
        <strain evidence="1 2">DSM 24830</strain>
    </source>
</reference>